<dbReference type="GO" id="GO:0000981">
    <property type="term" value="F:DNA-binding transcription factor activity, RNA polymerase II-specific"/>
    <property type="evidence" value="ECO:0000318"/>
    <property type="project" value="GO_Central"/>
</dbReference>
<dbReference type="GO" id="GO:0005634">
    <property type="term" value="C:nucleus"/>
    <property type="evidence" value="ECO:0007669"/>
    <property type="project" value="UniProtKB-SubCell"/>
</dbReference>
<feature type="domain" description="C2H2-type" evidence="11">
    <location>
        <begin position="51"/>
        <end position="75"/>
    </location>
</feature>
<dbReference type="GO" id="GO:0000978">
    <property type="term" value="F:RNA polymerase II cis-regulatory region sequence-specific DNA binding"/>
    <property type="evidence" value="ECO:0000318"/>
    <property type="project" value="GO_Central"/>
</dbReference>
<keyword evidence="2" id="KW-0479">Metal-binding</keyword>
<dbReference type="GO" id="GO:0000785">
    <property type="term" value="C:chromatin"/>
    <property type="evidence" value="ECO:0000318"/>
    <property type="project" value="GO_Central"/>
</dbReference>
<dbReference type="Pfam" id="PF00096">
    <property type="entry name" value="zf-C2H2"/>
    <property type="match status" value="2"/>
</dbReference>
<keyword evidence="7" id="KW-0804">Transcription</keyword>
<dbReference type="Gene3D" id="3.30.160.60">
    <property type="entry name" value="Classic Zinc Finger"/>
    <property type="match status" value="2"/>
</dbReference>
<comment type="subcellular location">
    <subcellularLocation>
        <location evidence="1">Nucleus</location>
    </subcellularLocation>
</comment>
<evidence type="ECO:0000256" key="3">
    <source>
        <dbReference type="ARBA" id="ARBA00022737"/>
    </source>
</evidence>
<dbReference type="InterPro" id="IPR036236">
    <property type="entry name" value="Znf_C2H2_sf"/>
</dbReference>
<dbReference type="eggNOG" id="KOG1721">
    <property type="taxonomic scope" value="Eukaryota"/>
</dbReference>
<keyword evidence="8" id="KW-0539">Nucleus</keyword>
<dbReference type="GO" id="GO:0008270">
    <property type="term" value="F:zinc ion binding"/>
    <property type="evidence" value="ECO:0007669"/>
    <property type="project" value="UniProtKB-KW"/>
</dbReference>
<evidence type="ECO:0000256" key="7">
    <source>
        <dbReference type="ARBA" id="ARBA00023163"/>
    </source>
</evidence>
<dbReference type="GO" id="GO:0006357">
    <property type="term" value="P:regulation of transcription by RNA polymerase II"/>
    <property type="evidence" value="ECO:0000318"/>
    <property type="project" value="GO_Central"/>
</dbReference>
<dbReference type="PROSITE" id="PS50157">
    <property type="entry name" value="ZINC_FINGER_C2H2_2"/>
    <property type="match status" value="2"/>
</dbReference>
<dbReference type="SUPFAM" id="SSF57667">
    <property type="entry name" value="beta-beta-alpha zinc fingers"/>
    <property type="match status" value="1"/>
</dbReference>
<dbReference type="OMA" id="PRSFKCT"/>
<proteinExistence type="predicted"/>
<dbReference type="EMBL" id="AE016819">
    <property type="protein sequence ID" value="AAS53238.2"/>
    <property type="molecule type" value="Genomic_DNA"/>
</dbReference>
<dbReference type="PANTHER" id="PTHR40626">
    <property type="entry name" value="MIP31509P"/>
    <property type="match status" value="1"/>
</dbReference>
<evidence type="ECO:0000259" key="11">
    <source>
        <dbReference type="PROSITE" id="PS50157"/>
    </source>
</evidence>
<evidence type="ECO:0000256" key="9">
    <source>
        <dbReference type="PROSITE-ProRule" id="PRU00042"/>
    </source>
</evidence>
<dbReference type="InterPro" id="IPR013087">
    <property type="entry name" value="Znf_C2H2_type"/>
</dbReference>
<evidence type="ECO:0000256" key="5">
    <source>
        <dbReference type="ARBA" id="ARBA00022833"/>
    </source>
</evidence>
<organism evidence="12 13">
    <name type="scientific">Eremothecium gossypii (strain ATCC 10895 / CBS 109.51 / FGSC 9923 / NRRL Y-1056)</name>
    <name type="common">Yeast</name>
    <name type="synonym">Ashbya gossypii</name>
    <dbReference type="NCBI Taxonomy" id="284811"/>
    <lineage>
        <taxon>Eukaryota</taxon>
        <taxon>Fungi</taxon>
        <taxon>Dikarya</taxon>
        <taxon>Ascomycota</taxon>
        <taxon>Saccharomycotina</taxon>
        <taxon>Saccharomycetes</taxon>
        <taxon>Saccharomycetales</taxon>
        <taxon>Saccharomycetaceae</taxon>
        <taxon>Eremothecium</taxon>
    </lineage>
</organism>
<reference evidence="13" key="2">
    <citation type="journal article" date="2013" name="G3 (Bethesda)">
        <title>Genomes of Ashbya fungi isolated from insects reveal four mating-type loci, numerous translocations, lack of transposons, and distinct gene duplications.</title>
        <authorList>
            <person name="Dietrich F.S."/>
            <person name="Voegeli S."/>
            <person name="Kuo S."/>
            <person name="Philippsen P."/>
        </authorList>
    </citation>
    <scope>GENOME REANNOTATION</scope>
    <source>
        <strain evidence="13">ATCC 10895 / CBS 109.51 / FGSC 9923 / NRRL Y-1056</strain>
    </source>
</reference>
<dbReference type="PROSITE" id="PS00028">
    <property type="entry name" value="ZINC_FINGER_C2H2_1"/>
    <property type="match status" value="1"/>
</dbReference>
<evidence type="ECO:0000256" key="6">
    <source>
        <dbReference type="ARBA" id="ARBA00023015"/>
    </source>
</evidence>
<name>Q755F9_EREGS</name>
<dbReference type="HOGENOM" id="CLU_705911_0_0_1"/>
<dbReference type="PANTHER" id="PTHR40626:SF32">
    <property type="entry name" value="ZINC FINGER PROTEIN RST2"/>
    <property type="match status" value="1"/>
</dbReference>
<keyword evidence="4 9" id="KW-0863">Zinc-finger</keyword>
<keyword evidence="13" id="KW-1185">Reference proteome</keyword>
<dbReference type="OrthoDB" id="10018191at2759"/>
<dbReference type="Proteomes" id="UP000000591">
    <property type="component" value="Chromosome VI"/>
</dbReference>
<keyword evidence="5" id="KW-0862">Zinc</keyword>
<dbReference type="STRING" id="284811.Q755F9"/>
<dbReference type="InterPro" id="IPR051059">
    <property type="entry name" value="VerF-like"/>
</dbReference>
<evidence type="ECO:0000313" key="12">
    <source>
        <dbReference type="EMBL" id="AAS53238.2"/>
    </source>
</evidence>
<feature type="domain" description="C2H2-type" evidence="11">
    <location>
        <begin position="20"/>
        <end position="50"/>
    </location>
</feature>
<accession>Q755F9</accession>
<feature type="region of interest" description="Disordered" evidence="10">
    <location>
        <begin position="337"/>
        <end position="378"/>
    </location>
</feature>
<feature type="region of interest" description="Disordered" evidence="10">
    <location>
        <begin position="69"/>
        <end position="98"/>
    </location>
</feature>
<dbReference type="GeneID" id="4621641"/>
<evidence type="ECO:0000313" key="13">
    <source>
        <dbReference type="Proteomes" id="UP000000591"/>
    </source>
</evidence>
<evidence type="ECO:0000256" key="4">
    <source>
        <dbReference type="ARBA" id="ARBA00022771"/>
    </source>
</evidence>
<evidence type="ECO:0000256" key="10">
    <source>
        <dbReference type="SAM" id="MobiDB-lite"/>
    </source>
</evidence>
<evidence type="ECO:0000256" key="8">
    <source>
        <dbReference type="ARBA" id="ARBA00023242"/>
    </source>
</evidence>
<evidence type="ECO:0000256" key="1">
    <source>
        <dbReference type="ARBA" id="ARBA00004123"/>
    </source>
</evidence>
<keyword evidence="6" id="KW-0805">Transcription regulation</keyword>
<dbReference type="SMART" id="SM00355">
    <property type="entry name" value="ZnF_C2H2"/>
    <property type="match status" value="2"/>
</dbReference>
<dbReference type="RefSeq" id="NP_985414.2">
    <property type="nucleotide sequence ID" value="NM_210768.2"/>
</dbReference>
<feature type="compositionally biased region" description="Low complexity" evidence="10">
    <location>
        <begin position="353"/>
        <end position="375"/>
    </location>
</feature>
<dbReference type="AlphaFoldDB" id="Q755F9"/>
<keyword evidence="3" id="KW-0677">Repeat</keyword>
<protein>
    <submittedName>
        <fullName evidence="12">AFL136Wp</fullName>
    </submittedName>
</protein>
<dbReference type="InParanoid" id="Q755F9"/>
<gene>
    <name evidence="12" type="ORF">AGOS_AFL136W</name>
</gene>
<dbReference type="FunFam" id="3.30.160.60:FF:000032">
    <property type="entry name" value="Krueppel-like factor 4"/>
    <property type="match status" value="1"/>
</dbReference>
<dbReference type="KEGG" id="ago:AGOS_AFL136W"/>
<evidence type="ECO:0000256" key="2">
    <source>
        <dbReference type="ARBA" id="ARBA00022723"/>
    </source>
</evidence>
<reference evidence="12 13" key="1">
    <citation type="journal article" date="2004" name="Science">
        <title>The Ashbya gossypii genome as a tool for mapping the ancient Saccharomyces cerevisiae genome.</title>
        <authorList>
            <person name="Dietrich F.S."/>
            <person name="Voegeli S."/>
            <person name="Brachat S."/>
            <person name="Lerch A."/>
            <person name="Gates K."/>
            <person name="Steiner S."/>
            <person name="Mohr C."/>
            <person name="Pohlmann R."/>
            <person name="Luedi P."/>
            <person name="Choi S."/>
            <person name="Wing R.A."/>
            <person name="Flavier A."/>
            <person name="Gaffney T.D."/>
            <person name="Philippsen P."/>
        </authorList>
    </citation>
    <scope>NUCLEOTIDE SEQUENCE [LARGE SCALE GENOMIC DNA]</scope>
    <source>
        <strain evidence="13">ATCC 10895 / CBS 109.51 / FGSC 9923 / NRRL Y-1056</strain>
    </source>
</reference>
<sequence>MGVQKRTTPGGGSKNQPRSFKCTGYGNCDMSFTRAEHLARHIRKHTGEKPFQCEVCNRFFSRIDNLKQHRESVHSIPTISTTRSKRQSRSKSLQEGAGAVETSFGGVLNTATAVRSASLPTFETQGSASPASPRQAPYIYGAGQPAQATAEPTGPGGHTPRMILPPIFMTTPRAGAAGQPALLRQPLAGTSQQAEMHVARGQQRSYPGYYAGQQPLTPNGSNGSCDRPFNVAWESRIYVAAPLGSATPPALPPPTLHQALSQNPPPYPKVPYGAEYVVDSPPLENTALHSHVIPRNSFMHNPSKIERIAATSPAAADAPGTVPVTVISSKKLAPVLARAQSPPPAGAQRLSTASRDAAPSAAMPAAPAPPAVRAAQDGARVGRISVSSMLS</sequence>